<accession>A0A6I4J3A5</accession>
<comment type="caution">
    <text evidence="5">The sequence shown here is derived from an EMBL/GenBank/DDBJ whole genome shotgun (WGS) entry which is preliminary data.</text>
</comment>
<organism evidence="5 6">
    <name type="scientific">Sphingomonas horti</name>
    <dbReference type="NCBI Taxonomy" id="2682842"/>
    <lineage>
        <taxon>Bacteria</taxon>
        <taxon>Pseudomonadati</taxon>
        <taxon>Pseudomonadota</taxon>
        <taxon>Alphaproteobacteria</taxon>
        <taxon>Sphingomonadales</taxon>
        <taxon>Sphingomonadaceae</taxon>
        <taxon>Sphingomonas</taxon>
    </lineage>
</organism>
<protein>
    <submittedName>
        <fullName evidence="5">Transcriptional regulator</fullName>
    </submittedName>
</protein>
<proteinExistence type="predicted"/>
<feature type="domain" description="HTH hxlR-type" evidence="4">
    <location>
        <begin position="22"/>
        <end position="120"/>
    </location>
</feature>
<reference evidence="5 6" key="1">
    <citation type="submission" date="2019-12" db="EMBL/GenBank/DDBJ databases">
        <authorList>
            <person name="Huq M.A."/>
        </authorList>
    </citation>
    <scope>NUCLEOTIDE SEQUENCE [LARGE SCALE GENOMIC DNA]</scope>
    <source>
        <strain evidence="5 6">MAH-20</strain>
    </source>
</reference>
<dbReference type="PANTHER" id="PTHR33204">
    <property type="entry name" value="TRANSCRIPTIONAL REGULATOR, MARR FAMILY"/>
    <property type="match status" value="1"/>
</dbReference>
<evidence type="ECO:0000256" key="3">
    <source>
        <dbReference type="ARBA" id="ARBA00023163"/>
    </source>
</evidence>
<evidence type="ECO:0000256" key="2">
    <source>
        <dbReference type="ARBA" id="ARBA00023125"/>
    </source>
</evidence>
<dbReference type="Proteomes" id="UP000441389">
    <property type="component" value="Unassembled WGS sequence"/>
</dbReference>
<dbReference type="PANTHER" id="PTHR33204:SF18">
    <property type="entry name" value="TRANSCRIPTIONAL REGULATORY PROTEIN"/>
    <property type="match status" value="1"/>
</dbReference>
<sequence length="230" mass="25098">MKLEKGTIGPKLPRQRWYDDACGTAMALELVGERWSLLIVRELMFGPRRFNELRNGLPGISANVLTQRLEGMEASGMLTRRKLPPPASVQVYELTRLGYAAETVVKELGRWAAQSPLHDPTLPLSAASVMLSFRTMLDAGRAEGIDAQIGFRFGEEEFRAHLADGAIPIRRGEAAGAELVFTTMPTVLAAAVYGGVPLAELEKAGVLSIEGNRSLAERFVTLFPLPPKLI</sequence>
<dbReference type="Pfam" id="PF14864">
    <property type="entry name" value="Alkyl_sulf_C"/>
    <property type="match status" value="1"/>
</dbReference>
<dbReference type="InterPro" id="IPR036390">
    <property type="entry name" value="WH_DNA-bd_sf"/>
</dbReference>
<dbReference type="PROSITE" id="PS51118">
    <property type="entry name" value="HTH_HXLR"/>
    <property type="match status" value="1"/>
</dbReference>
<dbReference type="Gene3D" id="1.10.10.10">
    <property type="entry name" value="Winged helix-like DNA-binding domain superfamily/Winged helix DNA-binding domain"/>
    <property type="match status" value="1"/>
</dbReference>
<evidence type="ECO:0000313" key="5">
    <source>
        <dbReference type="EMBL" id="MVO78857.1"/>
    </source>
</evidence>
<dbReference type="InterPro" id="IPR036527">
    <property type="entry name" value="SCP2_sterol-bd_dom_sf"/>
</dbReference>
<keyword evidence="3" id="KW-0804">Transcription</keyword>
<dbReference type="InterPro" id="IPR036388">
    <property type="entry name" value="WH-like_DNA-bd_sf"/>
</dbReference>
<dbReference type="EMBL" id="WQMS01000016">
    <property type="protein sequence ID" value="MVO78857.1"/>
    <property type="molecule type" value="Genomic_DNA"/>
</dbReference>
<evidence type="ECO:0000259" key="4">
    <source>
        <dbReference type="PROSITE" id="PS51118"/>
    </source>
</evidence>
<dbReference type="GO" id="GO:0003677">
    <property type="term" value="F:DNA binding"/>
    <property type="evidence" value="ECO:0007669"/>
    <property type="project" value="UniProtKB-KW"/>
</dbReference>
<dbReference type="InterPro" id="IPR029229">
    <property type="entry name" value="Alkyl_sulf_C"/>
</dbReference>
<dbReference type="AlphaFoldDB" id="A0A6I4J3A5"/>
<evidence type="ECO:0000313" key="6">
    <source>
        <dbReference type="Proteomes" id="UP000441389"/>
    </source>
</evidence>
<dbReference type="Gene3D" id="3.30.1050.10">
    <property type="entry name" value="SCP2 sterol-binding domain"/>
    <property type="match status" value="1"/>
</dbReference>
<name>A0A6I4J3A5_9SPHN</name>
<dbReference type="InterPro" id="IPR002577">
    <property type="entry name" value="HTH_HxlR"/>
</dbReference>
<keyword evidence="6" id="KW-1185">Reference proteome</keyword>
<gene>
    <name evidence="5" type="ORF">GON01_13055</name>
</gene>
<evidence type="ECO:0000256" key="1">
    <source>
        <dbReference type="ARBA" id="ARBA00023015"/>
    </source>
</evidence>
<dbReference type="Pfam" id="PF01638">
    <property type="entry name" value="HxlR"/>
    <property type="match status" value="1"/>
</dbReference>
<keyword evidence="1" id="KW-0805">Transcription regulation</keyword>
<dbReference type="SUPFAM" id="SSF55718">
    <property type="entry name" value="SCP-like"/>
    <property type="match status" value="1"/>
</dbReference>
<keyword evidence="2" id="KW-0238">DNA-binding</keyword>
<dbReference type="SUPFAM" id="SSF46785">
    <property type="entry name" value="Winged helix' DNA-binding domain"/>
    <property type="match status" value="1"/>
</dbReference>